<reference evidence="2 3" key="1">
    <citation type="submission" date="2019-06" db="EMBL/GenBank/DDBJ databases">
        <title>Vibrio cholerae phylogeny based on whole-genome sequencing reveals genetic diversity and population strucutre.</title>
        <authorList>
            <person name="Zhiqiu Y."/>
            <person name="Bin L."/>
            <person name="Lingyan J."/>
        </authorList>
    </citation>
    <scope>NUCLEOTIDE SEQUENCE [LARGE SCALE GENOMIC DNA]</scope>
    <source>
        <strain evidence="2 3">N2814</strain>
    </source>
</reference>
<dbReference type="RefSeq" id="WP_148521361.1">
    <property type="nucleotide sequence ID" value="NZ_VSIJ01000005.1"/>
</dbReference>
<proteinExistence type="predicted"/>
<evidence type="ECO:0000313" key="3">
    <source>
        <dbReference type="Proteomes" id="UP000323819"/>
    </source>
</evidence>
<gene>
    <name evidence="2" type="ORF">FXF03_01255</name>
</gene>
<dbReference type="EMBL" id="VSIJ01000005">
    <property type="protein sequence ID" value="TXX67228.1"/>
    <property type="molecule type" value="Genomic_DNA"/>
</dbReference>
<protein>
    <submittedName>
        <fullName evidence="2">Uncharacterized protein</fullName>
    </submittedName>
</protein>
<feature type="transmembrane region" description="Helical" evidence="1">
    <location>
        <begin position="12"/>
        <end position="33"/>
    </location>
</feature>
<sequence>MRNFSHSKVGAMFWGTLVIAFFSIMVLFPNTYVDKDKNGEKIDCLSLLKDSKNGDGFSNIASVFPHKAYVRDREIETGYQFKQCRVEIDREHKERCKEYIHAEFESTTLNYFSPYSDMGNDAERCSIEAKEYALALADDYEIQGNALLAKGMTFHKSGLTIGAIGTHYEGKATFYVVPVGSSADKIYLRYGSEAQASKVHKDLIKFLVK</sequence>
<evidence type="ECO:0000313" key="2">
    <source>
        <dbReference type="EMBL" id="TXX67228.1"/>
    </source>
</evidence>
<dbReference type="Proteomes" id="UP000323819">
    <property type="component" value="Unassembled WGS sequence"/>
</dbReference>
<organism evidence="2 3">
    <name type="scientific">Vibrio cholerae</name>
    <dbReference type="NCBI Taxonomy" id="666"/>
    <lineage>
        <taxon>Bacteria</taxon>
        <taxon>Pseudomonadati</taxon>
        <taxon>Pseudomonadota</taxon>
        <taxon>Gammaproteobacteria</taxon>
        <taxon>Vibrionales</taxon>
        <taxon>Vibrionaceae</taxon>
        <taxon>Vibrio</taxon>
    </lineage>
</organism>
<accession>A0ABD7SRV1</accession>
<dbReference type="AlphaFoldDB" id="A0ABD7SRV1"/>
<comment type="caution">
    <text evidence="2">The sequence shown here is derived from an EMBL/GenBank/DDBJ whole genome shotgun (WGS) entry which is preliminary data.</text>
</comment>
<keyword evidence="1" id="KW-0472">Membrane</keyword>
<evidence type="ECO:0000256" key="1">
    <source>
        <dbReference type="SAM" id="Phobius"/>
    </source>
</evidence>
<keyword evidence="1" id="KW-0812">Transmembrane</keyword>
<keyword evidence="1" id="KW-1133">Transmembrane helix</keyword>
<name>A0ABD7SRV1_VIBCL</name>